<dbReference type="EMBL" id="JAUSVO010000007">
    <property type="protein sequence ID" value="MDQ0440035.1"/>
    <property type="molecule type" value="Genomic_DNA"/>
</dbReference>
<name>A0ABU0HE68_9HYPH</name>
<evidence type="ECO:0000313" key="4">
    <source>
        <dbReference type="Proteomes" id="UP001241603"/>
    </source>
</evidence>
<keyword evidence="4" id="KW-1185">Reference proteome</keyword>
<protein>
    <recommendedName>
        <fullName evidence="5">LTXXQ motif family protein</fullName>
    </recommendedName>
</protein>
<evidence type="ECO:0000313" key="3">
    <source>
        <dbReference type="EMBL" id="MDQ0440035.1"/>
    </source>
</evidence>
<reference evidence="3 4" key="1">
    <citation type="submission" date="2023-07" db="EMBL/GenBank/DDBJ databases">
        <title>Genomic Encyclopedia of Type Strains, Phase IV (KMG-IV): sequencing the most valuable type-strain genomes for metagenomic binning, comparative biology and taxonomic classification.</title>
        <authorList>
            <person name="Goeker M."/>
        </authorList>
    </citation>
    <scope>NUCLEOTIDE SEQUENCE [LARGE SCALE GENOMIC DNA]</scope>
    <source>
        <strain evidence="3 4">B6-8</strain>
    </source>
</reference>
<dbReference type="RefSeq" id="WP_266350919.1">
    <property type="nucleotide sequence ID" value="NZ_JAPKNG010000007.1"/>
</dbReference>
<feature type="chain" id="PRO_5045370568" description="LTXXQ motif family protein" evidence="2">
    <location>
        <begin position="28"/>
        <end position="263"/>
    </location>
</feature>
<feature type="signal peptide" evidence="2">
    <location>
        <begin position="1"/>
        <end position="27"/>
    </location>
</feature>
<feature type="region of interest" description="Disordered" evidence="1">
    <location>
        <begin position="171"/>
        <end position="263"/>
    </location>
</feature>
<organism evidence="3 4">
    <name type="scientific">Kaistia dalseonensis</name>
    <dbReference type="NCBI Taxonomy" id="410840"/>
    <lineage>
        <taxon>Bacteria</taxon>
        <taxon>Pseudomonadati</taxon>
        <taxon>Pseudomonadota</taxon>
        <taxon>Alphaproteobacteria</taxon>
        <taxon>Hyphomicrobiales</taxon>
        <taxon>Kaistiaceae</taxon>
        <taxon>Kaistia</taxon>
    </lineage>
</organism>
<accession>A0ABU0HE68</accession>
<feature type="compositionally biased region" description="Acidic residues" evidence="1">
    <location>
        <begin position="218"/>
        <end position="229"/>
    </location>
</feature>
<feature type="compositionally biased region" description="Low complexity" evidence="1">
    <location>
        <begin position="207"/>
        <end position="217"/>
    </location>
</feature>
<keyword evidence="2" id="KW-0732">Signal</keyword>
<sequence>MKRSWKASVAALGLVTATSIAALTASAADSTGCAHGRPALPAPTVIAQADQGPAPGRPGRSEWPRMERPRPAPGMMLARQLAAAETLVGIRSEQLDAWRDYTDALLALLQPPPPPENPAPGAEAKAFARERQLINAVNDRAAKAATLGKAIEALQAKLSPDQLARLATVDLRMGPPHGRGPGFGPGRPGPGGPGFDRPGPDGPEWRGPGPDGAFAAPDGDDQPADDDQGVFEPGGPGHEPAGGPPAPQIPDEGVQPGSAPRPG</sequence>
<evidence type="ECO:0008006" key="5">
    <source>
        <dbReference type="Google" id="ProtNLM"/>
    </source>
</evidence>
<feature type="region of interest" description="Disordered" evidence="1">
    <location>
        <begin position="45"/>
        <end position="66"/>
    </location>
</feature>
<proteinExistence type="predicted"/>
<feature type="compositionally biased region" description="Gly residues" evidence="1">
    <location>
        <begin position="177"/>
        <end position="186"/>
    </location>
</feature>
<comment type="caution">
    <text evidence="3">The sequence shown here is derived from an EMBL/GenBank/DDBJ whole genome shotgun (WGS) entry which is preliminary data.</text>
</comment>
<evidence type="ECO:0000256" key="1">
    <source>
        <dbReference type="SAM" id="MobiDB-lite"/>
    </source>
</evidence>
<dbReference type="Proteomes" id="UP001241603">
    <property type="component" value="Unassembled WGS sequence"/>
</dbReference>
<evidence type="ECO:0000256" key="2">
    <source>
        <dbReference type="SAM" id="SignalP"/>
    </source>
</evidence>
<gene>
    <name evidence="3" type="ORF">QO014_004448</name>
</gene>